<dbReference type="AlphaFoldDB" id="A0A2N5TJS5"/>
<comment type="caution">
    <text evidence="1">The sequence shown here is derived from an EMBL/GenBank/DDBJ whole genome shotgun (WGS) entry which is preliminary data.</text>
</comment>
<reference evidence="6 7" key="1">
    <citation type="submission" date="2017-11" db="EMBL/GenBank/DDBJ databases">
        <title>De novo assembly and phasing of dikaryotic genomes from two isolates of Puccinia coronata f. sp. avenae, the causal agent of oat crown rust.</title>
        <authorList>
            <person name="Miller M.E."/>
            <person name="Zhang Y."/>
            <person name="Omidvar V."/>
            <person name="Sperschneider J."/>
            <person name="Schwessinger B."/>
            <person name="Raley C."/>
            <person name="Palmer J.M."/>
            <person name="Garnica D."/>
            <person name="Upadhyaya N."/>
            <person name="Rathjen J."/>
            <person name="Taylor J.M."/>
            <person name="Park R.F."/>
            <person name="Dodds P.N."/>
            <person name="Hirsch C.D."/>
            <person name="Kianian S.F."/>
            <person name="Figueroa M."/>
        </authorList>
    </citation>
    <scope>NUCLEOTIDE SEQUENCE [LARGE SCALE GENOMIC DNA]</scope>
    <source>
        <strain evidence="2">12NC29</strain>
        <strain evidence="1">12SD80</strain>
    </source>
</reference>
<dbReference type="EMBL" id="PGCJ01000453">
    <property type="protein sequence ID" value="PLW28207.1"/>
    <property type="molecule type" value="Genomic_DNA"/>
</dbReference>
<keyword evidence="6" id="KW-1185">Reference proteome</keyword>
<dbReference type="Proteomes" id="UP000235392">
    <property type="component" value="Unassembled WGS sequence"/>
</dbReference>
<sequence length="142" mass="15340">MIKASAQEDALAPAKPCKVPVTVQDLVLLADALAGDSPRDQAIFDTALVAFWSLWLTLTTLSNYLCPVEAILRLLARCAAGGDALFGYSVGLQQHHLTKSDITSRLQMWTSCGRSVLTGHSLRLDVTGNWIGLVWTKCPTLS</sequence>
<proteinExistence type="predicted"/>
<evidence type="ECO:0000313" key="7">
    <source>
        <dbReference type="Proteomes" id="UP000235392"/>
    </source>
</evidence>
<evidence type="ECO:0000313" key="4">
    <source>
        <dbReference type="EMBL" id="PLW31944.1"/>
    </source>
</evidence>
<evidence type="ECO:0000313" key="3">
    <source>
        <dbReference type="EMBL" id="PLW31452.1"/>
    </source>
</evidence>
<dbReference type="EMBL" id="PGCI01000511">
    <property type="protein sequence ID" value="PLW25740.1"/>
    <property type="molecule type" value="Genomic_DNA"/>
</dbReference>
<dbReference type="EMBL" id="PGCJ01000336">
    <property type="protein sequence ID" value="PLW31944.1"/>
    <property type="molecule type" value="Genomic_DNA"/>
</dbReference>
<evidence type="ECO:0000313" key="6">
    <source>
        <dbReference type="Proteomes" id="UP000235388"/>
    </source>
</evidence>
<protein>
    <submittedName>
        <fullName evidence="1">Uncharacterized protein</fullName>
    </submittedName>
</protein>
<dbReference type="Proteomes" id="UP000235388">
    <property type="component" value="Unassembled WGS sequence"/>
</dbReference>
<dbReference type="EMBL" id="PGCI01000110">
    <property type="protein sequence ID" value="PLW39800.1"/>
    <property type="molecule type" value="Genomic_DNA"/>
</dbReference>
<evidence type="ECO:0000313" key="2">
    <source>
        <dbReference type="EMBL" id="PLW28207.1"/>
    </source>
</evidence>
<gene>
    <name evidence="3" type="ORF">PCANC_17556</name>
    <name evidence="4" type="ORF">PCANC_19190</name>
    <name evidence="2" type="ORF">PCANC_21442</name>
    <name evidence="5" type="ORF">PCASD_10700</name>
    <name evidence="1" type="ORF">PCASD_17922</name>
</gene>
<organism evidence="1 7">
    <name type="scientific">Puccinia coronata f. sp. avenae</name>
    <dbReference type="NCBI Taxonomy" id="200324"/>
    <lineage>
        <taxon>Eukaryota</taxon>
        <taxon>Fungi</taxon>
        <taxon>Dikarya</taxon>
        <taxon>Basidiomycota</taxon>
        <taxon>Pucciniomycotina</taxon>
        <taxon>Pucciniomycetes</taxon>
        <taxon>Pucciniales</taxon>
        <taxon>Pucciniaceae</taxon>
        <taxon>Puccinia</taxon>
    </lineage>
</organism>
<dbReference type="EMBL" id="PGCJ01000348">
    <property type="protein sequence ID" value="PLW31452.1"/>
    <property type="molecule type" value="Genomic_DNA"/>
</dbReference>
<evidence type="ECO:0000313" key="5">
    <source>
        <dbReference type="EMBL" id="PLW39800.1"/>
    </source>
</evidence>
<accession>A0A2N5TJS5</accession>
<evidence type="ECO:0000313" key="1">
    <source>
        <dbReference type="EMBL" id="PLW25740.1"/>
    </source>
</evidence>
<name>A0A2N5TJS5_9BASI</name>